<dbReference type="Gene3D" id="1.25.40.20">
    <property type="entry name" value="Ankyrin repeat-containing domain"/>
    <property type="match status" value="1"/>
</dbReference>
<gene>
    <name evidence="4" type="ORF">Lbru_1868</name>
</gene>
<evidence type="ECO:0000256" key="2">
    <source>
        <dbReference type="ARBA" id="ARBA00023043"/>
    </source>
</evidence>
<dbReference type="Proteomes" id="UP000054742">
    <property type="component" value="Unassembled WGS sequence"/>
</dbReference>
<dbReference type="EMBL" id="LNXV01000029">
    <property type="protein sequence ID" value="KTC81348.1"/>
    <property type="molecule type" value="Genomic_DNA"/>
</dbReference>
<dbReference type="PANTHER" id="PTHR24198">
    <property type="entry name" value="ANKYRIN REPEAT AND PROTEIN KINASE DOMAIN-CONTAINING PROTEIN"/>
    <property type="match status" value="1"/>
</dbReference>
<name>A0A0W0SE42_9GAMM</name>
<reference evidence="4 5" key="1">
    <citation type="submission" date="2015-11" db="EMBL/GenBank/DDBJ databases">
        <title>Genomic analysis of 38 Legionella species identifies large and diverse effector repertoires.</title>
        <authorList>
            <person name="Burstein D."/>
            <person name="Amaro F."/>
            <person name="Zusman T."/>
            <person name="Lifshitz Z."/>
            <person name="Cohen O."/>
            <person name="Gilbert J.A."/>
            <person name="Pupko T."/>
            <person name="Shuman H.A."/>
            <person name="Segal G."/>
        </authorList>
    </citation>
    <scope>NUCLEOTIDE SEQUENCE [LARGE SCALE GENOMIC DNA]</scope>
    <source>
        <strain evidence="4 5">ATCC 43878</strain>
    </source>
</reference>
<proteinExistence type="predicted"/>
<evidence type="ECO:0000256" key="3">
    <source>
        <dbReference type="PROSITE-ProRule" id="PRU00023"/>
    </source>
</evidence>
<dbReference type="InterPro" id="IPR036770">
    <property type="entry name" value="Ankyrin_rpt-contain_sf"/>
</dbReference>
<dbReference type="PROSITE" id="PS50088">
    <property type="entry name" value="ANK_REPEAT"/>
    <property type="match status" value="1"/>
</dbReference>
<dbReference type="PANTHER" id="PTHR24198:SF165">
    <property type="entry name" value="ANKYRIN REPEAT-CONTAINING PROTEIN-RELATED"/>
    <property type="match status" value="1"/>
</dbReference>
<evidence type="ECO:0000313" key="4">
    <source>
        <dbReference type="EMBL" id="KTC81348.1"/>
    </source>
</evidence>
<accession>A0A0W0SE42</accession>
<dbReference type="InterPro" id="IPR002110">
    <property type="entry name" value="Ankyrin_rpt"/>
</dbReference>
<evidence type="ECO:0000256" key="1">
    <source>
        <dbReference type="ARBA" id="ARBA00022737"/>
    </source>
</evidence>
<organism evidence="4 5">
    <name type="scientific">Legionella brunensis</name>
    <dbReference type="NCBI Taxonomy" id="29422"/>
    <lineage>
        <taxon>Bacteria</taxon>
        <taxon>Pseudomonadati</taxon>
        <taxon>Pseudomonadota</taxon>
        <taxon>Gammaproteobacteria</taxon>
        <taxon>Legionellales</taxon>
        <taxon>Legionellaceae</taxon>
        <taxon>Legionella</taxon>
    </lineage>
</organism>
<keyword evidence="5" id="KW-1185">Reference proteome</keyword>
<keyword evidence="1" id="KW-0677">Repeat</keyword>
<comment type="caution">
    <text evidence="4">The sequence shown here is derived from an EMBL/GenBank/DDBJ whole genome shotgun (WGS) entry which is preliminary data.</text>
</comment>
<evidence type="ECO:0000313" key="5">
    <source>
        <dbReference type="Proteomes" id="UP000054742"/>
    </source>
</evidence>
<feature type="repeat" description="ANK" evidence="3">
    <location>
        <begin position="307"/>
        <end position="339"/>
    </location>
</feature>
<keyword evidence="2 3" id="KW-0040">ANK repeat</keyword>
<dbReference type="RefSeq" id="WP_058441874.1">
    <property type="nucleotide sequence ID" value="NZ_CAAAHU010000002.1"/>
</dbReference>
<dbReference type="SUPFAM" id="SSF48403">
    <property type="entry name" value="Ankyrin repeat"/>
    <property type="match status" value="1"/>
</dbReference>
<dbReference type="PROSITE" id="PS50297">
    <property type="entry name" value="ANK_REP_REGION"/>
    <property type="match status" value="1"/>
</dbReference>
<dbReference type="Pfam" id="PF12796">
    <property type="entry name" value="Ank_2"/>
    <property type="match status" value="1"/>
</dbReference>
<dbReference type="PATRIC" id="fig|29422.6.peg.1991"/>
<protein>
    <submittedName>
        <fullName evidence="4">Ankyrin repeats (3 copies)</fullName>
    </submittedName>
</protein>
<dbReference type="AlphaFoldDB" id="A0A0W0SE42"/>
<dbReference type="SMART" id="SM00248">
    <property type="entry name" value="ANK"/>
    <property type="match status" value="4"/>
</dbReference>
<dbReference type="OrthoDB" id="5653096at2"/>
<sequence>MMKVINLMTDLHYKNVSEKGVCAGLTLMWVQAWLSGPEEETKFFNRLNTIINSNKSNKDLIKEIEAVRKKIKAGIPTKKLTTQEYDLLEIIAFLDGIQLYQKPSKYSGFLLDQHLTQVDIETISMITASDIIKNRGNLKKIFSEPGAYDKQELEAYLDDLCDIIADEYDKLAISISSGQHRFGLRFDKPSNQWIMVEQTLLGEKIEHYKFDTADLASFIKGVFSTNDNIIFNIDIFATNNQLPSNTVIEKLNQFREQHLNEFDEQRAQKEPSHSKMTIAHIAAYYGHLDYLKKYNQLKIPLDKATSEGYIPLHFAARSNQLDAMDLLLQSTSALDIAANDKVTAAYIAAEESFTEMFCKIMARGANILQTGPDNKSALDLALENKQMSLILAILTNIGHRDLTKNQLNQLQRYRKELLHECIKVTNNLDRDNQTKYLIDIRDSNNALGFIFNHHKPSHNPYKLFKQAINTKTDEMIEISKTFGEILSTPRLY</sequence>
<dbReference type="STRING" id="29422.Lbru_1868"/>